<reference evidence="2 3" key="1">
    <citation type="submission" date="2013-02" db="EMBL/GenBank/DDBJ databases">
        <title>The Genome Sequence of Enterococcus phoeniculicola BAA-412.</title>
        <authorList>
            <consortium name="The Broad Institute Genome Sequencing Platform"/>
            <consortium name="The Broad Institute Genome Sequencing Center for Infectious Disease"/>
            <person name="Earl A.M."/>
            <person name="Gilmore M.S."/>
            <person name="Lebreton F."/>
            <person name="Walker B."/>
            <person name="Young S.K."/>
            <person name="Zeng Q."/>
            <person name="Gargeya S."/>
            <person name="Fitzgerald M."/>
            <person name="Haas B."/>
            <person name="Abouelleil A."/>
            <person name="Alvarado L."/>
            <person name="Arachchi H.M."/>
            <person name="Berlin A.M."/>
            <person name="Chapman S.B."/>
            <person name="Dewar J."/>
            <person name="Goldberg J."/>
            <person name="Griggs A."/>
            <person name="Gujja S."/>
            <person name="Hansen M."/>
            <person name="Howarth C."/>
            <person name="Imamovic A."/>
            <person name="Larimer J."/>
            <person name="McCowan C."/>
            <person name="Murphy C."/>
            <person name="Neiman D."/>
            <person name="Pearson M."/>
            <person name="Priest M."/>
            <person name="Roberts A."/>
            <person name="Saif S."/>
            <person name="Shea T."/>
            <person name="Sisk P."/>
            <person name="Sykes S."/>
            <person name="Wortman J."/>
            <person name="Nusbaum C."/>
            <person name="Birren B."/>
        </authorList>
    </citation>
    <scope>NUCLEOTIDE SEQUENCE [LARGE SCALE GENOMIC DNA]</scope>
    <source>
        <strain evidence="2 3">ATCC BAA-412</strain>
    </source>
</reference>
<dbReference type="PATRIC" id="fig|1158610.3.peg.3030"/>
<dbReference type="eggNOG" id="COG2214">
    <property type="taxonomic scope" value="Bacteria"/>
</dbReference>
<dbReference type="STRING" id="154621.RV11_GL003017"/>
<dbReference type="AlphaFoldDB" id="R3TNQ0"/>
<evidence type="ECO:0000256" key="1">
    <source>
        <dbReference type="SAM" id="MobiDB-lite"/>
    </source>
</evidence>
<sequence length="481" mass="56231">MKKKGLIIFLLLLFIAGGSAGFYYYKKSTENHFIGVWEAKKQPFVKETIEISSENEVTMNILSDEENMGYFRTSLIYKHTTLSENKLIVQADKVDAYEIEYRLSKDQLEYMSESELMRMFVDNSIKPYLTDEQIKKYLHIDGDKLLLTVDDSKAINRMLSRTEVDSEDTDLTFSLKKENSVLEISDGSKSKEKMTYTKVVEEPTKKAKRTKETASSKTQESSYEESSESEEELLTAPIRETTESSEEERVYEPNKFAYYFLVLNDREKREAFIEEHVAEEAQAMFKKHLADEPVYESARLEDIYSDERENRQRIYQLVSVNEEVQFILEKNENDKIVAVFGPGWKEKTKEEIKELELFIRVRPTMTLRYFVIYYLIETDKEERKNMINENKEYATKEMQELLLAHAEDEFANFNSGSWHESEMKDGTFAIVINAAEDKPTYIITLNQDSQLTHIYGGNFEKLSQEDWDAVMEKKGKLIGAF</sequence>
<proteinExistence type="predicted"/>
<feature type="compositionally biased region" description="Basic and acidic residues" evidence="1">
    <location>
        <begin position="202"/>
        <end position="214"/>
    </location>
</feature>
<dbReference type="EMBL" id="AJAT01000017">
    <property type="protein sequence ID" value="EOL42693.1"/>
    <property type="molecule type" value="Genomic_DNA"/>
</dbReference>
<dbReference type="RefSeq" id="WP_010769680.1">
    <property type="nucleotide sequence ID" value="NZ_ASWE01000001.1"/>
</dbReference>
<feature type="compositionally biased region" description="Acidic residues" evidence="1">
    <location>
        <begin position="222"/>
        <end position="233"/>
    </location>
</feature>
<protein>
    <submittedName>
        <fullName evidence="2">Uncharacterized protein</fullName>
    </submittedName>
</protein>
<keyword evidence="3" id="KW-1185">Reference proteome</keyword>
<dbReference type="HOGENOM" id="CLU_567103_0_0_9"/>
<organism evidence="2 3">
    <name type="scientific">Enterococcus phoeniculicola ATCC BAA-412</name>
    <dbReference type="NCBI Taxonomy" id="1158610"/>
    <lineage>
        <taxon>Bacteria</taxon>
        <taxon>Bacillati</taxon>
        <taxon>Bacillota</taxon>
        <taxon>Bacilli</taxon>
        <taxon>Lactobacillales</taxon>
        <taxon>Enterococcaceae</taxon>
        <taxon>Enterococcus</taxon>
    </lineage>
</organism>
<comment type="caution">
    <text evidence="2">The sequence shown here is derived from an EMBL/GenBank/DDBJ whole genome shotgun (WGS) entry which is preliminary data.</text>
</comment>
<evidence type="ECO:0000313" key="2">
    <source>
        <dbReference type="EMBL" id="EOL42693.1"/>
    </source>
</evidence>
<name>R3TNQ0_9ENTE</name>
<dbReference type="Proteomes" id="UP000013785">
    <property type="component" value="Unassembled WGS sequence"/>
</dbReference>
<dbReference type="OrthoDB" id="9816462at2"/>
<accession>R3TNQ0</accession>
<feature type="region of interest" description="Disordered" evidence="1">
    <location>
        <begin position="202"/>
        <end position="247"/>
    </location>
</feature>
<evidence type="ECO:0000313" key="3">
    <source>
        <dbReference type="Proteomes" id="UP000013785"/>
    </source>
</evidence>
<gene>
    <name evidence="2" type="ORF">UC3_03046</name>
</gene>